<dbReference type="Pfam" id="PF00652">
    <property type="entry name" value="Ricin_B_lectin"/>
    <property type="match status" value="1"/>
</dbReference>
<feature type="region of interest" description="Disordered" evidence="1">
    <location>
        <begin position="448"/>
        <end position="525"/>
    </location>
</feature>
<keyword evidence="2" id="KW-1133">Transmembrane helix</keyword>
<dbReference type="EMBL" id="CAXAMM010041095">
    <property type="protein sequence ID" value="CAK9097250.1"/>
    <property type="molecule type" value="Genomic_DNA"/>
</dbReference>
<keyword evidence="5" id="KW-1185">Reference proteome</keyword>
<comment type="caution">
    <text evidence="4">The sequence shown here is derived from an EMBL/GenBank/DDBJ whole genome shotgun (WGS) entry which is preliminary data.</text>
</comment>
<protein>
    <recommendedName>
        <fullName evidence="3">Ricin B lectin domain-containing protein</fullName>
    </recommendedName>
</protein>
<evidence type="ECO:0000259" key="3">
    <source>
        <dbReference type="Pfam" id="PF00652"/>
    </source>
</evidence>
<keyword evidence="2" id="KW-0472">Membrane</keyword>
<proteinExistence type="predicted"/>
<dbReference type="PROSITE" id="PS50231">
    <property type="entry name" value="RICIN_B_LECTIN"/>
    <property type="match status" value="1"/>
</dbReference>
<name>A0ABP0RAU2_9DINO</name>
<dbReference type="Gene3D" id="2.80.10.50">
    <property type="match status" value="1"/>
</dbReference>
<reference evidence="4 5" key="1">
    <citation type="submission" date="2024-02" db="EMBL/GenBank/DDBJ databases">
        <authorList>
            <person name="Chen Y."/>
            <person name="Shah S."/>
            <person name="Dougan E. K."/>
            <person name="Thang M."/>
            <person name="Chan C."/>
        </authorList>
    </citation>
    <scope>NUCLEOTIDE SEQUENCE [LARGE SCALE GENOMIC DNA]</scope>
</reference>
<feature type="transmembrane region" description="Helical" evidence="2">
    <location>
        <begin position="391"/>
        <end position="412"/>
    </location>
</feature>
<dbReference type="Proteomes" id="UP001642464">
    <property type="component" value="Unassembled WGS sequence"/>
</dbReference>
<dbReference type="SUPFAM" id="SSF50370">
    <property type="entry name" value="Ricin B-like lectins"/>
    <property type="match status" value="1"/>
</dbReference>
<organism evidence="4 5">
    <name type="scientific">Durusdinium trenchii</name>
    <dbReference type="NCBI Taxonomy" id="1381693"/>
    <lineage>
        <taxon>Eukaryota</taxon>
        <taxon>Sar</taxon>
        <taxon>Alveolata</taxon>
        <taxon>Dinophyceae</taxon>
        <taxon>Suessiales</taxon>
        <taxon>Symbiodiniaceae</taxon>
        <taxon>Durusdinium</taxon>
    </lineage>
</organism>
<evidence type="ECO:0000313" key="4">
    <source>
        <dbReference type="EMBL" id="CAK9097250.1"/>
    </source>
</evidence>
<keyword evidence="2" id="KW-0812">Transmembrane</keyword>
<evidence type="ECO:0000256" key="1">
    <source>
        <dbReference type="SAM" id="MobiDB-lite"/>
    </source>
</evidence>
<dbReference type="InterPro" id="IPR035992">
    <property type="entry name" value="Ricin_B-like_lectins"/>
</dbReference>
<evidence type="ECO:0000256" key="2">
    <source>
        <dbReference type="SAM" id="Phobius"/>
    </source>
</evidence>
<evidence type="ECO:0000313" key="5">
    <source>
        <dbReference type="Proteomes" id="UP001642464"/>
    </source>
</evidence>
<feature type="compositionally biased region" description="Low complexity" evidence="1">
    <location>
        <begin position="507"/>
        <end position="516"/>
    </location>
</feature>
<sequence length="525" mass="56963">MTSYEGPLRWAGDGSKCLDVQGGQPVVGAQVGLWACRAEHPNQQFAWNSSDGRIRWRRHPSLCLGSPGGGTCSLASCGTSVGQLISSGDFKAICLGGWRCLKIEAIGDFALDGTPIQVVQMTAREERAAPSLARLFVADASCSGEAFCGPLADCYESCRLSGEFNQACWQSSCCPSASKPHFNDSSFNYYVCGFTQNACMDKCNSRFQSRRCGGDGKTYCPPLANCYEACRLNKHVSACRSLPCCPKDVDSFNQSMDDFYRCEHSLNSCLKGCNEAHDAYRYCDGRSYCPQLAGCYQECHQMGLAPKLCSSHSSCCPAFRQGDRGATGYADSALGYYTCDDGVACLERCNGRFAFEEPNSLQNRHIPRPDVLRIIATLQAKDDPPPGSSPLASAILVLSVLLILVAGFFALVQRRKQIPAWTGPIGRVLHRQRLDFLRVEDEEGTLFQRLEQSPTEELAPHFETAEAPPEEEATAQRIAPDAAPEAPSAAGDRRSLPQTDPTEQAEEALPAATAETAEQDCLPSA</sequence>
<feature type="domain" description="Ricin B lectin" evidence="3">
    <location>
        <begin position="14"/>
        <end position="79"/>
    </location>
</feature>
<feature type="compositionally biased region" description="Low complexity" evidence="1">
    <location>
        <begin position="479"/>
        <end position="490"/>
    </location>
</feature>
<dbReference type="CDD" id="cd00161">
    <property type="entry name" value="beta-trefoil_Ricin-like"/>
    <property type="match status" value="1"/>
</dbReference>
<dbReference type="InterPro" id="IPR000772">
    <property type="entry name" value="Ricin_B_lectin"/>
</dbReference>
<accession>A0ABP0RAU2</accession>
<gene>
    <name evidence="4" type="ORF">SCF082_LOCUS45623</name>
</gene>